<organism evidence="1 2">
    <name type="scientific">Oceanisphaera pacifica</name>
    <dbReference type="NCBI Taxonomy" id="2818389"/>
    <lineage>
        <taxon>Bacteria</taxon>
        <taxon>Pseudomonadati</taxon>
        <taxon>Pseudomonadota</taxon>
        <taxon>Gammaproteobacteria</taxon>
        <taxon>Aeromonadales</taxon>
        <taxon>Aeromonadaceae</taxon>
        <taxon>Oceanisphaera</taxon>
    </lineage>
</organism>
<evidence type="ECO:0000313" key="2">
    <source>
        <dbReference type="Proteomes" id="UP000664882"/>
    </source>
</evidence>
<dbReference type="RefSeq" id="WP_208003958.1">
    <property type="nucleotide sequence ID" value="NZ_JAGDFX010000002.1"/>
</dbReference>
<protein>
    <submittedName>
        <fullName evidence="1">SIMPL domain-containing protein</fullName>
    </submittedName>
</protein>
<gene>
    <name evidence="1" type="ORF">J3U76_01775</name>
</gene>
<accession>A0ABS3NDK8</accession>
<dbReference type="Pfam" id="PF04402">
    <property type="entry name" value="SIMPL"/>
    <property type="match status" value="1"/>
</dbReference>
<dbReference type="InterPro" id="IPR016907">
    <property type="entry name" value="UCP029033"/>
</dbReference>
<reference evidence="1 2" key="1">
    <citation type="submission" date="2021-03" db="EMBL/GenBank/DDBJ databases">
        <title>Oceanisphaera sp. nov., isolated from the intestine.</title>
        <authorList>
            <person name="Zhao L.-H."/>
            <person name="Shi L.-F."/>
        </authorList>
    </citation>
    <scope>NUCLEOTIDE SEQUENCE [LARGE SCALE GENOMIC DNA]</scope>
    <source>
        <strain evidence="1 2">DM8</strain>
    </source>
</reference>
<sequence length="236" mass="25881">MNKNNLGSALALGITLAIGLIWGASYLKDAVTLWKQADRLVSVKGLAEREVAADLVLWPISFSVSAESLAGLYQAVDADKKKISAFLTQAGFKAAELSFAAPVVQDLWENQYGDRRPPLRYKADAVLLVRTNQVQKVKQTQPETVQLVNQGVLLTQRYEHKVQYIFTQLNDIKPAMIAEATANARQAAAQFADDAGAKVGSIRSAQQGYFSVSDLDSYTPETKKVRVVTKVEYSLD</sequence>
<keyword evidence="2" id="KW-1185">Reference proteome</keyword>
<dbReference type="InterPro" id="IPR007497">
    <property type="entry name" value="SIMPL/DUF541"/>
</dbReference>
<dbReference type="InterPro" id="IPR052022">
    <property type="entry name" value="26kDa_periplasmic_antigen"/>
</dbReference>
<dbReference type="PANTHER" id="PTHR34387">
    <property type="entry name" value="SLR1258 PROTEIN"/>
    <property type="match status" value="1"/>
</dbReference>
<dbReference type="PIRSF" id="PIRSF029033">
    <property type="entry name" value="UCP029033"/>
    <property type="match status" value="1"/>
</dbReference>
<dbReference type="Proteomes" id="UP000664882">
    <property type="component" value="Unassembled WGS sequence"/>
</dbReference>
<name>A0ABS3NDK8_9GAMM</name>
<dbReference type="PANTHER" id="PTHR34387:SF2">
    <property type="entry name" value="SLR1258 PROTEIN"/>
    <property type="match status" value="1"/>
</dbReference>
<dbReference type="EMBL" id="JAGDFX010000002">
    <property type="protein sequence ID" value="MBO1518371.1"/>
    <property type="molecule type" value="Genomic_DNA"/>
</dbReference>
<proteinExistence type="predicted"/>
<comment type="caution">
    <text evidence="1">The sequence shown here is derived from an EMBL/GenBank/DDBJ whole genome shotgun (WGS) entry which is preliminary data.</text>
</comment>
<evidence type="ECO:0000313" key="1">
    <source>
        <dbReference type="EMBL" id="MBO1518371.1"/>
    </source>
</evidence>